<dbReference type="Pfam" id="PF13646">
    <property type="entry name" value="HEAT_2"/>
    <property type="match status" value="2"/>
</dbReference>
<dbReference type="Proteomes" id="UP000256388">
    <property type="component" value="Unassembled WGS sequence"/>
</dbReference>
<reference evidence="1 2" key="1">
    <citation type="submission" date="2018-08" db="EMBL/GenBank/DDBJ databases">
        <title>Genomic Encyclopedia of Type Strains, Phase IV (KMG-IV): sequencing the most valuable type-strain genomes for metagenomic binning, comparative biology and taxonomic classification.</title>
        <authorList>
            <person name="Goeker M."/>
        </authorList>
    </citation>
    <scope>NUCLEOTIDE SEQUENCE [LARGE SCALE GENOMIC DNA]</scope>
    <source>
        <strain evidence="1 2">DSM 23923</strain>
    </source>
</reference>
<comment type="caution">
    <text evidence="1">The sequence shown here is derived from an EMBL/GenBank/DDBJ whole genome shotgun (WGS) entry which is preliminary data.</text>
</comment>
<dbReference type="InterPro" id="IPR016024">
    <property type="entry name" value="ARM-type_fold"/>
</dbReference>
<dbReference type="RefSeq" id="WP_116223786.1">
    <property type="nucleotide sequence ID" value="NZ_AP018437.1"/>
</dbReference>
<dbReference type="GO" id="GO:0016491">
    <property type="term" value="F:oxidoreductase activity"/>
    <property type="evidence" value="ECO:0007669"/>
    <property type="project" value="TreeGrafter"/>
</dbReference>
<dbReference type="EMBL" id="QUMS01000001">
    <property type="protein sequence ID" value="REG10619.1"/>
    <property type="molecule type" value="Genomic_DNA"/>
</dbReference>
<dbReference type="AlphaFoldDB" id="A0A347ZU15"/>
<name>A0A347ZU15_9CHLR</name>
<protein>
    <submittedName>
        <fullName evidence="1">HEAT repeat protein</fullName>
    </submittedName>
</protein>
<dbReference type="InterPro" id="IPR011989">
    <property type="entry name" value="ARM-like"/>
</dbReference>
<dbReference type="OrthoDB" id="151345at2"/>
<dbReference type="PANTHER" id="PTHR12697:SF5">
    <property type="entry name" value="DEOXYHYPUSINE HYDROXYLASE"/>
    <property type="match status" value="1"/>
</dbReference>
<sequence length="313" mass="35724">MTDNDKKTLNLIEILQDLNRPFPPEYLHIFSDITAADLDEIKKAWPEIPVLRKITLLQDLEAMMESDTLLSCDDFARFALQDDNPDVRSRAINLLWESEDPRLTHIFGDILTQDGNEVVRANAASALGKFVLMGELEEISQKIFDRIIDLLLKHYEIEVFDEVKQEILRSLSYCGKQEIAKLIKEAYETNKKAWKIAALESMGRSADNRWKDHVLANLTNDDADLQYEAIRAAGELELKASREILLRTLAEEAGNNDVFYQTIWALSKIGGGSVRETLQDLLENSNDDEEIEVLEMALDNLDFTDENSELSLF</sequence>
<accession>A0A347ZU15</accession>
<dbReference type="Gene3D" id="1.25.10.10">
    <property type="entry name" value="Leucine-rich Repeat Variant"/>
    <property type="match status" value="1"/>
</dbReference>
<evidence type="ECO:0000313" key="2">
    <source>
        <dbReference type="Proteomes" id="UP000256388"/>
    </source>
</evidence>
<evidence type="ECO:0000313" key="1">
    <source>
        <dbReference type="EMBL" id="REG10619.1"/>
    </source>
</evidence>
<dbReference type="SUPFAM" id="SSF48371">
    <property type="entry name" value="ARM repeat"/>
    <property type="match status" value="1"/>
</dbReference>
<organism evidence="1 2">
    <name type="scientific">Pelolinea submarina</name>
    <dbReference type="NCBI Taxonomy" id="913107"/>
    <lineage>
        <taxon>Bacteria</taxon>
        <taxon>Bacillati</taxon>
        <taxon>Chloroflexota</taxon>
        <taxon>Anaerolineae</taxon>
        <taxon>Anaerolineales</taxon>
        <taxon>Anaerolineaceae</taxon>
        <taxon>Pelolinea</taxon>
    </lineage>
</organism>
<proteinExistence type="predicted"/>
<gene>
    <name evidence="1" type="ORF">DFR64_0478</name>
</gene>
<dbReference type="PANTHER" id="PTHR12697">
    <property type="entry name" value="PBS LYASE HEAT-LIKE PROTEIN"/>
    <property type="match status" value="1"/>
</dbReference>
<keyword evidence="2" id="KW-1185">Reference proteome</keyword>